<dbReference type="Pfam" id="PF00144">
    <property type="entry name" value="Beta-lactamase"/>
    <property type="match status" value="1"/>
</dbReference>
<evidence type="ECO:0000313" key="2">
    <source>
        <dbReference type="EMBL" id="NYF39140.1"/>
    </source>
</evidence>
<protein>
    <submittedName>
        <fullName evidence="2">CubicO group peptidase (Beta-lactamase class C family)</fullName>
    </submittedName>
</protein>
<dbReference type="EMBL" id="JACCCO010000001">
    <property type="protein sequence ID" value="NYF39140.1"/>
    <property type="molecule type" value="Genomic_DNA"/>
</dbReference>
<proteinExistence type="predicted"/>
<dbReference type="InterPro" id="IPR012338">
    <property type="entry name" value="Beta-lactam/transpept-like"/>
</dbReference>
<evidence type="ECO:0000259" key="1">
    <source>
        <dbReference type="Pfam" id="PF00144"/>
    </source>
</evidence>
<accession>A0A852UT37</accession>
<sequence length="86" mass="9468">MSGRPFAEYLDAQMFPPLGMRHSRTIDSGRDLPPGARGHLYIPGFGNGSGGVLTTANDMAQWLIAQRDGRISPRTIEKMRTPLRAE</sequence>
<dbReference type="SUPFAM" id="SSF56601">
    <property type="entry name" value="beta-lactamase/transpeptidase-like"/>
    <property type="match status" value="1"/>
</dbReference>
<keyword evidence="3" id="KW-1185">Reference proteome</keyword>
<dbReference type="RefSeq" id="WP_312873051.1">
    <property type="nucleotide sequence ID" value="NZ_JACCCO010000001.1"/>
</dbReference>
<evidence type="ECO:0000313" key="3">
    <source>
        <dbReference type="Proteomes" id="UP000576393"/>
    </source>
</evidence>
<dbReference type="Gene3D" id="3.40.710.10">
    <property type="entry name" value="DD-peptidase/beta-lactamase superfamily"/>
    <property type="match status" value="1"/>
</dbReference>
<comment type="caution">
    <text evidence="2">The sequence shown here is derived from an EMBL/GenBank/DDBJ whole genome shotgun (WGS) entry which is preliminary data.</text>
</comment>
<gene>
    <name evidence="2" type="ORF">HDA43_001299</name>
</gene>
<name>A0A852UT37_9ACTN</name>
<dbReference type="InterPro" id="IPR001466">
    <property type="entry name" value="Beta-lactam-related"/>
</dbReference>
<dbReference type="Proteomes" id="UP000576393">
    <property type="component" value="Unassembled WGS sequence"/>
</dbReference>
<organism evidence="2 3">
    <name type="scientific">Streptosporangium sandarakinum</name>
    <dbReference type="NCBI Taxonomy" id="1260955"/>
    <lineage>
        <taxon>Bacteria</taxon>
        <taxon>Bacillati</taxon>
        <taxon>Actinomycetota</taxon>
        <taxon>Actinomycetes</taxon>
        <taxon>Streptosporangiales</taxon>
        <taxon>Streptosporangiaceae</taxon>
        <taxon>Streptosporangium</taxon>
    </lineage>
</organism>
<dbReference type="AlphaFoldDB" id="A0A852UT37"/>
<feature type="domain" description="Beta-lactamase-related" evidence="1">
    <location>
        <begin position="2"/>
        <end position="82"/>
    </location>
</feature>
<reference evidence="2 3" key="1">
    <citation type="submission" date="2020-07" db="EMBL/GenBank/DDBJ databases">
        <title>Sequencing the genomes of 1000 actinobacteria strains.</title>
        <authorList>
            <person name="Klenk H.-P."/>
        </authorList>
    </citation>
    <scope>NUCLEOTIDE SEQUENCE [LARGE SCALE GENOMIC DNA]</scope>
    <source>
        <strain evidence="2 3">DSM 45763</strain>
    </source>
</reference>